<feature type="region of interest" description="Disordered" evidence="4">
    <location>
        <begin position="551"/>
        <end position="583"/>
    </location>
</feature>
<dbReference type="EMBL" id="QPEX01000045">
    <property type="protein sequence ID" value="RCS41432.1"/>
    <property type="molecule type" value="Genomic_DNA"/>
</dbReference>
<evidence type="ECO:0000256" key="1">
    <source>
        <dbReference type="ARBA" id="ARBA00004370"/>
    </source>
</evidence>
<dbReference type="AlphaFoldDB" id="A0A368KNL3"/>
<accession>A0A368KNL3</accession>
<evidence type="ECO:0000313" key="6">
    <source>
        <dbReference type="EMBL" id="RCS41432.1"/>
    </source>
</evidence>
<comment type="subcellular location">
    <subcellularLocation>
        <location evidence="1">Membrane</location>
    </subcellularLocation>
</comment>
<name>A0A368KNL3_9BACT</name>
<dbReference type="PANTHER" id="PTHR30332:SF24">
    <property type="entry name" value="SECRETIN GSPD-RELATED"/>
    <property type="match status" value="1"/>
</dbReference>
<evidence type="ECO:0000256" key="2">
    <source>
        <dbReference type="ARBA" id="ARBA00022729"/>
    </source>
</evidence>
<organism evidence="6 7">
    <name type="scientific">Bremerella cremea</name>
    <dbReference type="NCBI Taxonomy" id="1031537"/>
    <lineage>
        <taxon>Bacteria</taxon>
        <taxon>Pseudomonadati</taxon>
        <taxon>Planctomycetota</taxon>
        <taxon>Planctomycetia</taxon>
        <taxon>Pirellulales</taxon>
        <taxon>Pirellulaceae</taxon>
        <taxon>Bremerella</taxon>
    </lineage>
</organism>
<dbReference type="GO" id="GO:0009306">
    <property type="term" value="P:protein secretion"/>
    <property type="evidence" value="ECO:0007669"/>
    <property type="project" value="TreeGrafter"/>
</dbReference>
<dbReference type="InterPro" id="IPR050810">
    <property type="entry name" value="Bact_Secretion_Sys_Channel"/>
</dbReference>
<feature type="signal peptide" evidence="5">
    <location>
        <begin position="1"/>
        <end position="29"/>
    </location>
</feature>
<dbReference type="OrthoDB" id="277020at2"/>
<dbReference type="GO" id="GO:0015627">
    <property type="term" value="C:type II protein secretion system complex"/>
    <property type="evidence" value="ECO:0007669"/>
    <property type="project" value="TreeGrafter"/>
</dbReference>
<evidence type="ECO:0000313" key="7">
    <source>
        <dbReference type="Proteomes" id="UP000253562"/>
    </source>
</evidence>
<reference evidence="6 7" key="1">
    <citation type="submission" date="2018-07" db="EMBL/GenBank/DDBJ databases">
        <title>Comparative genomes isolates from brazilian mangrove.</title>
        <authorList>
            <person name="De Araujo J.E."/>
            <person name="Taketani R.G."/>
            <person name="Silva M.C.P."/>
            <person name="Lourenco M.V."/>
            <person name="Oliveira V.M."/>
            <person name="Andreote F.D."/>
        </authorList>
    </citation>
    <scope>NUCLEOTIDE SEQUENCE [LARGE SCALE GENOMIC DNA]</scope>
    <source>
        <strain evidence="6 7">HEX PRIS-MGV</strain>
    </source>
</reference>
<proteinExistence type="predicted"/>
<evidence type="ECO:0000256" key="5">
    <source>
        <dbReference type="SAM" id="SignalP"/>
    </source>
</evidence>
<evidence type="ECO:0000256" key="3">
    <source>
        <dbReference type="ARBA" id="ARBA00023136"/>
    </source>
</evidence>
<protein>
    <submittedName>
        <fullName evidence="6">Uncharacterized protein</fullName>
    </submittedName>
</protein>
<dbReference type="PANTHER" id="PTHR30332">
    <property type="entry name" value="PROBABLE GENERAL SECRETION PATHWAY PROTEIN D"/>
    <property type="match status" value="1"/>
</dbReference>
<comment type="caution">
    <text evidence="6">The sequence shown here is derived from an EMBL/GenBank/DDBJ whole genome shotgun (WGS) entry which is preliminary data.</text>
</comment>
<dbReference type="Proteomes" id="UP000253562">
    <property type="component" value="Unassembled WGS sequence"/>
</dbReference>
<dbReference type="RefSeq" id="WP_114372632.1">
    <property type="nucleotide sequence ID" value="NZ_QPEX01000045.1"/>
</dbReference>
<gene>
    <name evidence="6" type="ORF">DTL42_23020</name>
</gene>
<sequence length="583" mass="65364">MMKHQPTCICRSSAIALVLFLLATSPAQAEESESQACFTLQQKVIDTKISVDATKMRLDDFAELVERESKIPIRIDGLSLEEYGLTNNETVNAQYKNASLHSVLLWTLRQHDLTYYVDSDEVVITTADTVEDLQQTRFHPVAKLLGDSEPDYDSLIEMTCAVVKPPSWEELGGPSSIAPINGGLVARQITQNHLLLDRLYEQLAQSQAMPVDNYEVKPRLVTLLPAESVTLREQLDSQQIEIAFDQVPLGKAIEDLRKATGLNLVLDSRALEDIGLDAECSVTLQARKRSVARTLELMLAPLVYMVQDDVVIVTTESEQESSPEIRVYPVRDLVWRGLDKHEPQLKQILKQFYPPITASRNNSNQPYRDLLPSPVLDSIPTDHDLQELITTTIEPESWEELGGPGSIKFLPSADCFVVSQSAPIHEKLADTLEQIRQHSPPLDLNEFGAALDRENNEVLTVTFSLDQSRQGTSLFQEADMQEIARQIKIHVEPRNWNRDEYFVETLQDKVTIRHRREVVRKVLAWLINQGILTPRITGYSCRGPLYGGFIEPSPPSPHSETVPVVPSSENQSSEAPFGASPTM</sequence>
<keyword evidence="3" id="KW-0472">Membrane</keyword>
<evidence type="ECO:0000256" key="4">
    <source>
        <dbReference type="SAM" id="MobiDB-lite"/>
    </source>
</evidence>
<feature type="chain" id="PRO_5016595041" evidence="5">
    <location>
        <begin position="30"/>
        <end position="583"/>
    </location>
</feature>
<keyword evidence="2 5" id="KW-0732">Signal</keyword>
<dbReference type="GO" id="GO:0016020">
    <property type="term" value="C:membrane"/>
    <property type="evidence" value="ECO:0007669"/>
    <property type="project" value="UniProtKB-SubCell"/>
</dbReference>